<dbReference type="Gene3D" id="4.10.60.10">
    <property type="entry name" value="Zinc finger, CCHC-type"/>
    <property type="match status" value="1"/>
</dbReference>
<dbReference type="InterPro" id="IPR001878">
    <property type="entry name" value="Znf_CCHC"/>
</dbReference>
<feature type="compositionally biased region" description="Basic residues" evidence="2">
    <location>
        <begin position="110"/>
        <end position="122"/>
    </location>
</feature>
<dbReference type="InterPro" id="IPR054722">
    <property type="entry name" value="PolX-like_BBD"/>
</dbReference>
<dbReference type="PANTHER" id="PTHR47592">
    <property type="entry name" value="PBF68 PROTEIN"/>
    <property type="match status" value="1"/>
</dbReference>
<keyword evidence="1" id="KW-0862">Zinc</keyword>
<feature type="non-terminal residue" evidence="4">
    <location>
        <position position="296"/>
    </location>
</feature>
<organism evidence="4 5">
    <name type="scientific">Mucuna pruriens</name>
    <name type="common">Velvet bean</name>
    <name type="synonym">Dolichos pruriens</name>
    <dbReference type="NCBI Taxonomy" id="157652"/>
    <lineage>
        <taxon>Eukaryota</taxon>
        <taxon>Viridiplantae</taxon>
        <taxon>Streptophyta</taxon>
        <taxon>Embryophyta</taxon>
        <taxon>Tracheophyta</taxon>
        <taxon>Spermatophyta</taxon>
        <taxon>Magnoliopsida</taxon>
        <taxon>eudicotyledons</taxon>
        <taxon>Gunneridae</taxon>
        <taxon>Pentapetalae</taxon>
        <taxon>rosids</taxon>
        <taxon>fabids</taxon>
        <taxon>Fabales</taxon>
        <taxon>Fabaceae</taxon>
        <taxon>Papilionoideae</taxon>
        <taxon>50 kb inversion clade</taxon>
        <taxon>NPAAA clade</taxon>
        <taxon>indigoferoid/millettioid clade</taxon>
        <taxon>Phaseoleae</taxon>
        <taxon>Mucuna</taxon>
    </lineage>
</organism>
<dbReference type="Pfam" id="PF00098">
    <property type="entry name" value="zf-CCHC"/>
    <property type="match status" value="1"/>
</dbReference>
<dbReference type="AlphaFoldDB" id="A0A371HDE2"/>
<keyword evidence="1" id="KW-0479">Metal-binding</keyword>
<sequence>NLLKCLAVIALYFPDPQISSNRTAAKHCYYLNLFPFELRCSHVSTSESHDTDTMTVAELQGSIESHVSRILEKTEKENEEALKSQVNFTNIAKSSQSEDSRAREGGNRNSRGRGRGNFKGRGHYNFNQQWRDNNFRPPNQGRGGHNFRSTNYGRGRSNNSQERTNFNCYHCGKFGHIAANCRFKQQANIAENQYQHTNIPAAATTCVEKKELFSSLNETVKSTVKFGNNTNIPILGKGRIAIKLKDGSQDFISDVFYAPGLHHNLLSMGQLSEKGYNMQILNGYCTLIDKNGRFVA</sequence>
<dbReference type="PROSITE" id="PS50158">
    <property type="entry name" value="ZF_CCHC"/>
    <property type="match status" value="1"/>
</dbReference>
<feature type="domain" description="CCHC-type" evidence="3">
    <location>
        <begin position="168"/>
        <end position="182"/>
    </location>
</feature>
<reference evidence="4" key="1">
    <citation type="submission" date="2018-05" db="EMBL/GenBank/DDBJ databases">
        <title>Draft genome of Mucuna pruriens seed.</title>
        <authorList>
            <person name="Nnadi N.E."/>
            <person name="Vos R."/>
            <person name="Hasami M.H."/>
            <person name="Devisetty U.K."/>
            <person name="Aguiy J.C."/>
        </authorList>
    </citation>
    <scope>NUCLEOTIDE SEQUENCE [LARGE SCALE GENOMIC DNA]</scope>
    <source>
        <strain evidence="4">JCA_2017</strain>
    </source>
</reference>
<dbReference type="Pfam" id="PF22936">
    <property type="entry name" value="Pol_BBD"/>
    <property type="match status" value="1"/>
</dbReference>
<accession>A0A371HDE2</accession>
<feature type="compositionally biased region" description="Polar residues" evidence="2">
    <location>
        <begin position="84"/>
        <end position="95"/>
    </location>
</feature>
<comment type="caution">
    <text evidence="4">The sequence shown here is derived from an EMBL/GenBank/DDBJ whole genome shotgun (WGS) entry which is preliminary data.</text>
</comment>
<proteinExistence type="predicted"/>
<feature type="region of interest" description="Disordered" evidence="2">
    <location>
        <begin position="75"/>
        <end position="159"/>
    </location>
</feature>
<evidence type="ECO:0000259" key="3">
    <source>
        <dbReference type="PROSITE" id="PS50158"/>
    </source>
</evidence>
<evidence type="ECO:0000256" key="2">
    <source>
        <dbReference type="SAM" id="MobiDB-lite"/>
    </source>
</evidence>
<dbReference type="PANTHER" id="PTHR47592:SF6">
    <property type="entry name" value="PBF68 PROTEIN"/>
    <property type="match status" value="1"/>
</dbReference>
<dbReference type="Proteomes" id="UP000257109">
    <property type="component" value="Unassembled WGS sequence"/>
</dbReference>
<dbReference type="SUPFAM" id="SSF57756">
    <property type="entry name" value="Retrovirus zinc finger-like domains"/>
    <property type="match status" value="1"/>
</dbReference>
<dbReference type="SMART" id="SM00343">
    <property type="entry name" value="ZnF_C2HC"/>
    <property type="match status" value="1"/>
</dbReference>
<evidence type="ECO:0000313" key="5">
    <source>
        <dbReference type="Proteomes" id="UP000257109"/>
    </source>
</evidence>
<keyword evidence="5" id="KW-1185">Reference proteome</keyword>
<keyword evidence="1" id="KW-0863">Zinc-finger</keyword>
<name>A0A371HDE2_MUCPR</name>
<protein>
    <recommendedName>
        <fullName evidence="3">CCHC-type domain-containing protein</fullName>
    </recommendedName>
</protein>
<dbReference type="GO" id="GO:0008270">
    <property type="term" value="F:zinc ion binding"/>
    <property type="evidence" value="ECO:0007669"/>
    <property type="project" value="UniProtKB-KW"/>
</dbReference>
<feature type="compositionally biased region" description="Basic and acidic residues" evidence="2">
    <location>
        <begin position="96"/>
        <end position="106"/>
    </location>
</feature>
<dbReference type="InterPro" id="IPR036875">
    <property type="entry name" value="Znf_CCHC_sf"/>
</dbReference>
<evidence type="ECO:0000256" key="1">
    <source>
        <dbReference type="PROSITE-ProRule" id="PRU00047"/>
    </source>
</evidence>
<feature type="compositionally biased region" description="Polar residues" evidence="2">
    <location>
        <begin position="147"/>
        <end position="159"/>
    </location>
</feature>
<dbReference type="EMBL" id="QJKJ01002896">
    <property type="protein sequence ID" value="RDY00821.1"/>
    <property type="molecule type" value="Genomic_DNA"/>
</dbReference>
<dbReference type="OrthoDB" id="2015125at2759"/>
<gene>
    <name evidence="4" type="ORF">CR513_15944</name>
</gene>
<evidence type="ECO:0000313" key="4">
    <source>
        <dbReference type="EMBL" id="RDY00821.1"/>
    </source>
</evidence>
<dbReference type="GO" id="GO:0003676">
    <property type="term" value="F:nucleic acid binding"/>
    <property type="evidence" value="ECO:0007669"/>
    <property type="project" value="InterPro"/>
</dbReference>
<feature type="non-terminal residue" evidence="4">
    <location>
        <position position="1"/>
    </location>
</feature>